<keyword evidence="5" id="KW-0574">Periplasm</keyword>
<dbReference type="Pfam" id="PF02753">
    <property type="entry name" value="PapD_C"/>
    <property type="match status" value="1"/>
</dbReference>
<dbReference type="InterPro" id="IPR018046">
    <property type="entry name" value="Pili_assmbl_chaperone_CS"/>
</dbReference>
<dbReference type="InterPro" id="IPR013783">
    <property type="entry name" value="Ig-like_fold"/>
</dbReference>
<name>A0A6N3GWT2_9ENTR</name>
<evidence type="ECO:0000256" key="3">
    <source>
        <dbReference type="ARBA" id="ARBA00022558"/>
    </source>
</evidence>
<evidence type="ECO:0000256" key="1">
    <source>
        <dbReference type="ARBA" id="ARBA00004418"/>
    </source>
</evidence>
<reference evidence="12" key="1">
    <citation type="submission" date="2019-11" db="EMBL/GenBank/DDBJ databases">
        <authorList>
            <person name="Feng L."/>
        </authorList>
    </citation>
    <scope>NUCLEOTIDE SEQUENCE</scope>
    <source>
        <strain evidence="12">EMassiliensisLFYP7</strain>
    </source>
</reference>
<feature type="domain" description="Pili assembly chaperone N-terminal" evidence="10">
    <location>
        <begin position="20"/>
        <end position="140"/>
    </location>
</feature>
<dbReference type="InterPro" id="IPR008962">
    <property type="entry name" value="PapD-like_sf"/>
</dbReference>
<dbReference type="PANTHER" id="PTHR30251">
    <property type="entry name" value="PILUS ASSEMBLY CHAPERONE"/>
    <property type="match status" value="1"/>
</dbReference>
<comment type="subcellular location">
    <subcellularLocation>
        <location evidence="1 8">Periplasm</location>
    </subcellularLocation>
</comment>
<evidence type="ECO:0000259" key="11">
    <source>
        <dbReference type="Pfam" id="PF02753"/>
    </source>
</evidence>
<protein>
    <submittedName>
        <fullName evidence="12">Chaperone protein EcpD</fullName>
    </submittedName>
</protein>
<gene>
    <name evidence="12" type="primary">ecpD_3</name>
    <name evidence="12" type="ORF">EMLFYP7_03500</name>
</gene>
<evidence type="ECO:0000256" key="4">
    <source>
        <dbReference type="ARBA" id="ARBA00022729"/>
    </source>
</evidence>
<keyword evidence="7" id="KW-0393">Immunoglobulin domain</keyword>
<dbReference type="Gene3D" id="2.60.40.10">
    <property type="entry name" value="Immunoglobulins"/>
    <property type="match status" value="2"/>
</dbReference>
<dbReference type="InterPro" id="IPR016147">
    <property type="entry name" value="Pili_assmbl_chaperone_N"/>
</dbReference>
<feature type="chain" id="PRO_5027118060" evidence="9">
    <location>
        <begin position="20"/>
        <end position="233"/>
    </location>
</feature>
<dbReference type="RefSeq" id="WP_421957881.1">
    <property type="nucleotide sequence ID" value="NZ_CACRTZ010000033.1"/>
</dbReference>
<evidence type="ECO:0000256" key="9">
    <source>
        <dbReference type="SAM" id="SignalP"/>
    </source>
</evidence>
<feature type="signal peptide" evidence="9">
    <location>
        <begin position="1"/>
        <end position="19"/>
    </location>
</feature>
<dbReference type="InterPro" id="IPR036316">
    <property type="entry name" value="Pili_assmbl_chap_C_dom_sf"/>
</dbReference>
<dbReference type="InterPro" id="IPR050643">
    <property type="entry name" value="Periplasmic_pilus_chap"/>
</dbReference>
<comment type="similarity">
    <text evidence="2 8">Belongs to the periplasmic pilus chaperone family.</text>
</comment>
<organism evidence="12">
    <name type="scientific">Phytobacter massiliensis</name>
    <dbReference type="NCBI Taxonomy" id="1485952"/>
    <lineage>
        <taxon>Bacteria</taxon>
        <taxon>Pseudomonadati</taxon>
        <taxon>Pseudomonadota</taxon>
        <taxon>Gammaproteobacteria</taxon>
        <taxon>Enterobacterales</taxon>
        <taxon>Enterobacteriaceae</taxon>
        <taxon>Phytobacter</taxon>
    </lineage>
</organism>
<evidence type="ECO:0000256" key="7">
    <source>
        <dbReference type="ARBA" id="ARBA00023319"/>
    </source>
</evidence>
<dbReference type="FunFam" id="2.60.40.10:FF:000458">
    <property type="entry name" value="Molecular chaperone FimC"/>
    <property type="match status" value="1"/>
</dbReference>
<evidence type="ECO:0000256" key="8">
    <source>
        <dbReference type="RuleBase" id="RU003918"/>
    </source>
</evidence>
<evidence type="ECO:0000256" key="2">
    <source>
        <dbReference type="ARBA" id="ARBA00007399"/>
    </source>
</evidence>
<dbReference type="SUPFAM" id="SSF49584">
    <property type="entry name" value="Periplasmic chaperone C-domain"/>
    <property type="match status" value="1"/>
</dbReference>
<dbReference type="PRINTS" id="PR00969">
    <property type="entry name" value="CHAPERONPILI"/>
</dbReference>
<keyword evidence="6 8" id="KW-0143">Chaperone</keyword>
<evidence type="ECO:0000313" key="12">
    <source>
        <dbReference type="EMBL" id="VYU68908.1"/>
    </source>
</evidence>
<proteinExistence type="inferred from homology"/>
<accession>A0A6N3GWT2</accession>
<dbReference type="GO" id="GO:0071555">
    <property type="term" value="P:cell wall organization"/>
    <property type="evidence" value="ECO:0007669"/>
    <property type="project" value="InterPro"/>
</dbReference>
<dbReference type="Pfam" id="PF00345">
    <property type="entry name" value="PapD_N"/>
    <property type="match status" value="1"/>
</dbReference>
<dbReference type="GO" id="GO:0030288">
    <property type="term" value="C:outer membrane-bounded periplasmic space"/>
    <property type="evidence" value="ECO:0007669"/>
    <property type="project" value="InterPro"/>
</dbReference>
<keyword evidence="3" id="KW-1029">Fimbrium biogenesis</keyword>
<dbReference type="EMBL" id="CACRTZ010000033">
    <property type="protein sequence ID" value="VYU68908.1"/>
    <property type="molecule type" value="Genomic_DNA"/>
</dbReference>
<keyword evidence="4 9" id="KW-0732">Signal</keyword>
<dbReference type="PROSITE" id="PS00635">
    <property type="entry name" value="PILI_CHAPERONE"/>
    <property type="match status" value="1"/>
</dbReference>
<dbReference type="SUPFAM" id="SSF49354">
    <property type="entry name" value="PapD-like"/>
    <property type="match status" value="1"/>
</dbReference>
<feature type="domain" description="Pili assembly chaperone C-terminal" evidence="11">
    <location>
        <begin position="162"/>
        <end position="225"/>
    </location>
</feature>
<dbReference type="InterPro" id="IPR001829">
    <property type="entry name" value="Pili_assmbl_chaperone_bac"/>
</dbReference>
<evidence type="ECO:0000256" key="5">
    <source>
        <dbReference type="ARBA" id="ARBA00022764"/>
    </source>
</evidence>
<evidence type="ECO:0000259" key="10">
    <source>
        <dbReference type="Pfam" id="PF00345"/>
    </source>
</evidence>
<sequence>MLRHLLLFIVLVSASPAWAGIVISGTRVIYPADKKEVTVNLTNKGQNASLVQSWVDTGDPTVSPAQVKVPFVIFPPITRIDGGKGQMLRLSYTGSNLPADRESVFWLNVLAVPPKQHNDKNYLNVAYQSRLKIFYRPQTLTGSVEEAAASLKMTKKNKGFSVVNPSPFYISLVEIEWQSGNKEHVVQGEMIAPYGSLTLDTDDDASLRNATACHIKYINDFGAIKQIRLASGC</sequence>
<evidence type="ECO:0000256" key="6">
    <source>
        <dbReference type="ARBA" id="ARBA00023186"/>
    </source>
</evidence>
<dbReference type="PANTHER" id="PTHR30251:SF2">
    <property type="entry name" value="FIMBRIAL CHAPERONE YADV-RELATED"/>
    <property type="match status" value="1"/>
</dbReference>
<dbReference type="AlphaFoldDB" id="A0A6N3GWT2"/>
<dbReference type="InterPro" id="IPR016148">
    <property type="entry name" value="Pili_assmbl_chaperone_C"/>
</dbReference>